<name>A0A1Z5JT08_FISSO</name>
<evidence type="ECO:0000313" key="10">
    <source>
        <dbReference type="Proteomes" id="UP000198406"/>
    </source>
</evidence>
<dbReference type="SUPFAM" id="SSF53335">
    <property type="entry name" value="S-adenosyl-L-methionine-dependent methyltransferases"/>
    <property type="match status" value="1"/>
</dbReference>
<dbReference type="PROSITE" id="PS51684">
    <property type="entry name" value="SAM_MT_TRM5_TYW2"/>
    <property type="match status" value="1"/>
</dbReference>
<keyword evidence="10" id="KW-1185">Reference proteome</keyword>
<comment type="pathway">
    <text evidence="1">tRNA modification; wybutosine-tRNA(Phe) biosynthesis.</text>
</comment>
<reference evidence="9 10" key="1">
    <citation type="journal article" date="2015" name="Plant Cell">
        <title>Oil accumulation by the oleaginous diatom Fistulifera solaris as revealed by the genome and transcriptome.</title>
        <authorList>
            <person name="Tanaka T."/>
            <person name="Maeda Y."/>
            <person name="Veluchamy A."/>
            <person name="Tanaka M."/>
            <person name="Abida H."/>
            <person name="Marechal E."/>
            <person name="Bowler C."/>
            <person name="Muto M."/>
            <person name="Sunaga Y."/>
            <person name="Tanaka M."/>
            <person name="Yoshino T."/>
            <person name="Taniguchi T."/>
            <person name="Fukuda Y."/>
            <person name="Nemoto M."/>
            <person name="Matsumoto M."/>
            <person name="Wong P.S."/>
            <person name="Aburatani S."/>
            <person name="Fujibuchi W."/>
        </authorList>
    </citation>
    <scope>NUCLEOTIDE SEQUENCE [LARGE SCALE GENOMIC DNA]</scope>
    <source>
        <strain evidence="9 10">JPCC DA0580</strain>
    </source>
</reference>
<evidence type="ECO:0000256" key="4">
    <source>
        <dbReference type="ARBA" id="ARBA00022691"/>
    </source>
</evidence>
<dbReference type="OrthoDB" id="263283at2759"/>
<proteinExistence type="predicted"/>
<comment type="catalytic activity">
    <reaction evidence="6">
        <text>4-demethyl-7-[(3S)-3-amino-3-carboxypropyl]wyosine(37) in tRNA(Phe) + S-adenosyl-L-methionine = 7-[(3S)-3-amino-3-carboxypropyl]wyosine(37) in tRNA(Phe) + S-adenosyl-L-homocysteine + H(+)</text>
        <dbReference type="Rhea" id="RHEA:36635"/>
        <dbReference type="Rhea" id="RHEA-COMP:10378"/>
        <dbReference type="Rhea" id="RHEA-COMP:10379"/>
        <dbReference type="ChEBI" id="CHEBI:15378"/>
        <dbReference type="ChEBI" id="CHEBI:57856"/>
        <dbReference type="ChEBI" id="CHEBI:59789"/>
        <dbReference type="ChEBI" id="CHEBI:73543"/>
        <dbReference type="ChEBI" id="CHEBI:73550"/>
        <dbReference type="EC" id="2.1.1.282"/>
    </reaction>
</comment>
<dbReference type="InterPro" id="IPR030382">
    <property type="entry name" value="MeTrfase_TRM5/TYW2"/>
</dbReference>
<dbReference type="GO" id="GO:0102522">
    <property type="term" value="F:tRNA 4-demethylwyosine alpha-amino-alpha-carboxypropyltransferase activity"/>
    <property type="evidence" value="ECO:0007669"/>
    <property type="project" value="UniProtKB-EC"/>
</dbReference>
<evidence type="ECO:0000256" key="5">
    <source>
        <dbReference type="ARBA" id="ARBA00022694"/>
    </source>
</evidence>
<keyword evidence="2" id="KW-0489">Methyltransferase</keyword>
<dbReference type="Proteomes" id="UP000198406">
    <property type="component" value="Unassembled WGS sequence"/>
</dbReference>
<evidence type="ECO:0000256" key="3">
    <source>
        <dbReference type="ARBA" id="ARBA00022679"/>
    </source>
</evidence>
<protein>
    <recommendedName>
        <fullName evidence="8">SAM-dependent methyltransferase TRM5/TYW2-type domain-containing protein</fullName>
    </recommendedName>
</protein>
<dbReference type="InterPro" id="IPR029063">
    <property type="entry name" value="SAM-dependent_MTases_sf"/>
</dbReference>
<dbReference type="GO" id="GO:0008175">
    <property type="term" value="F:tRNA methyltransferase activity"/>
    <property type="evidence" value="ECO:0007669"/>
    <property type="project" value="TreeGrafter"/>
</dbReference>
<dbReference type="SUPFAM" id="SSF111278">
    <property type="entry name" value="SSo0622-like"/>
    <property type="match status" value="1"/>
</dbReference>
<dbReference type="InParanoid" id="A0A1Z5JT08"/>
<evidence type="ECO:0000256" key="6">
    <source>
        <dbReference type="ARBA" id="ARBA00049202"/>
    </source>
</evidence>
<dbReference type="EMBL" id="BDSP01000114">
    <property type="protein sequence ID" value="GAX17165.1"/>
    <property type="molecule type" value="Genomic_DNA"/>
</dbReference>
<sequence>MTTLHSKQQQFSRTRQQHNNFANSKVQCLGKRDKSSAGRIDPKVVEICAVINDLPFYYTTSSCAGRCYLYRGPGIKSTNSFERFRVNHDKIHEPERYFDLTTLETDPTGGGDPVRSIGQYDYNDYNNGEDTFLKPEDTPAVDPVTTHATVEGNSLFLRFEPFILHVACRSLETAAALMNAARPSFKNVGLTTWKDSRYLVAIWGDEGLDMPVSLPQMNKHTDHDMVQPIFRDSAMLHWLAALINERHDRNWSKIDRFVQTVRETISSTILESFEDEVLDENCIDNCVDEERNLKGLVESPCEDGEFSLPRSYDVVGDVAIVHESFTTASMSKTRSIEEWEKVGELLMQKNKSIKVVALQNKNLQGTERAPSELVIVAGARRFPLITTHSEYGIKCVVDLNQTFFTPRMAKERLRICQQVARGEHVLVLFAGVAMEALQIAGRTEPASVTSVELNPVAVECAKRAHRMLERNKAVKCKGAADRLVILEGDVLQILPTLPKHHYDRILAPRPKEGSMDGDIGTGDGGLSFLVELLAVLKRDGGECHWYDFVADHEYPECERSKRLIEGASRAQGLDVNFLHVARVGSVAMRQFRVCIDFRIKNSTLQLWSASL</sequence>
<dbReference type="InterPro" id="IPR003827">
    <property type="entry name" value="tRNA_yW-synthesising"/>
</dbReference>
<dbReference type="Pfam" id="PF02475">
    <property type="entry name" value="TRM5-TYW2_MTfase"/>
    <property type="match status" value="1"/>
</dbReference>
<dbReference type="PANTHER" id="PTHR23245">
    <property type="entry name" value="TRNA METHYLTRANSFERASE"/>
    <property type="match status" value="1"/>
</dbReference>
<comment type="caution">
    <text evidence="9">The sequence shown here is derived from an EMBL/GenBank/DDBJ whole genome shotgun (WGS) entry which is preliminary data.</text>
</comment>
<evidence type="ECO:0000256" key="7">
    <source>
        <dbReference type="ARBA" id="ARBA00049400"/>
    </source>
</evidence>
<accession>A0A1Z5JT08</accession>
<dbReference type="GO" id="GO:0031591">
    <property type="term" value="P:wybutosine biosynthetic process"/>
    <property type="evidence" value="ECO:0007669"/>
    <property type="project" value="TreeGrafter"/>
</dbReference>
<keyword evidence="5" id="KW-0819">tRNA processing</keyword>
<evidence type="ECO:0000256" key="2">
    <source>
        <dbReference type="ARBA" id="ARBA00022603"/>
    </source>
</evidence>
<evidence type="ECO:0000259" key="8">
    <source>
        <dbReference type="PROSITE" id="PS51684"/>
    </source>
</evidence>
<dbReference type="Gene3D" id="3.40.50.150">
    <property type="entry name" value="Vaccinia Virus protein VP39"/>
    <property type="match status" value="1"/>
</dbReference>
<dbReference type="Pfam" id="PF02676">
    <property type="entry name" value="TYW3"/>
    <property type="match status" value="1"/>
</dbReference>
<gene>
    <name evidence="9" type="ORF">FisN_10Lh010</name>
</gene>
<evidence type="ECO:0000256" key="1">
    <source>
        <dbReference type="ARBA" id="ARBA00004797"/>
    </source>
</evidence>
<organism evidence="9 10">
    <name type="scientific">Fistulifera solaris</name>
    <name type="common">Oleaginous diatom</name>
    <dbReference type="NCBI Taxonomy" id="1519565"/>
    <lineage>
        <taxon>Eukaryota</taxon>
        <taxon>Sar</taxon>
        <taxon>Stramenopiles</taxon>
        <taxon>Ochrophyta</taxon>
        <taxon>Bacillariophyta</taxon>
        <taxon>Bacillariophyceae</taxon>
        <taxon>Bacillariophycidae</taxon>
        <taxon>Naviculales</taxon>
        <taxon>Naviculaceae</taxon>
        <taxon>Fistulifera</taxon>
    </lineage>
</organism>
<dbReference type="GO" id="GO:0030488">
    <property type="term" value="P:tRNA methylation"/>
    <property type="evidence" value="ECO:0007669"/>
    <property type="project" value="TreeGrafter"/>
</dbReference>
<keyword evidence="3" id="KW-0808">Transferase</keyword>
<dbReference type="GO" id="GO:0005737">
    <property type="term" value="C:cytoplasm"/>
    <property type="evidence" value="ECO:0007669"/>
    <property type="project" value="TreeGrafter"/>
</dbReference>
<evidence type="ECO:0000313" key="9">
    <source>
        <dbReference type="EMBL" id="GAX17165.1"/>
    </source>
</evidence>
<feature type="domain" description="SAM-dependent methyltransferase TRM5/TYW2-type" evidence="8">
    <location>
        <begin position="312"/>
        <end position="601"/>
    </location>
</feature>
<dbReference type="PANTHER" id="PTHR23245:SF25">
    <property type="entry name" value="TRNA WYBUTOSINE-SYNTHESIZING PROTEIN 2 HOMOLOG"/>
    <property type="match status" value="1"/>
</dbReference>
<dbReference type="InterPro" id="IPR056743">
    <property type="entry name" value="TRM5-TYW2-like_MTfase"/>
</dbReference>
<comment type="catalytic activity">
    <reaction evidence="7">
        <text>4-demethylwyosine(37) in tRNA(Phe) + S-adenosyl-L-methionine = 4-demethyl-7-[(3S)-3-amino-3-carboxypropyl]wyosine(37) in tRNA(Phe) + S-methyl-5'-thioadenosine + H(+)</text>
        <dbReference type="Rhea" id="RHEA:36355"/>
        <dbReference type="Rhea" id="RHEA-COMP:10164"/>
        <dbReference type="Rhea" id="RHEA-COMP:10378"/>
        <dbReference type="ChEBI" id="CHEBI:15378"/>
        <dbReference type="ChEBI" id="CHEBI:17509"/>
        <dbReference type="ChEBI" id="CHEBI:59789"/>
        <dbReference type="ChEBI" id="CHEBI:64315"/>
        <dbReference type="ChEBI" id="CHEBI:73550"/>
        <dbReference type="EC" id="2.5.1.114"/>
    </reaction>
</comment>
<dbReference type="Gene3D" id="3.30.300.110">
    <property type="entry name" value="Met-10+ protein-like domains"/>
    <property type="match status" value="1"/>
</dbReference>
<dbReference type="AlphaFoldDB" id="A0A1Z5JT08"/>
<dbReference type="InterPro" id="IPR036602">
    <property type="entry name" value="tRNA_yW-synthesising-like_sf"/>
</dbReference>
<dbReference type="Gene3D" id="3.30.1960.10">
    <property type="entry name" value="tRNA wybutosine-synthesizing-like"/>
    <property type="match status" value="1"/>
</dbReference>
<dbReference type="CDD" id="cd02440">
    <property type="entry name" value="AdoMet_MTases"/>
    <property type="match status" value="1"/>
</dbReference>
<keyword evidence="4" id="KW-0949">S-adenosyl-L-methionine</keyword>